<dbReference type="Gene3D" id="2.60.120.260">
    <property type="entry name" value="Galactose-binding domain-like"/>
    <property type="match status" value="1"/>
</dbReference>
<feature type="domain" description="Xaa-Pro dipeptidyl-peptidase C-terminal" evidence="3">
    <location>
        <begin position="508"/>
        <end position="716"/>
    </location>
</feature>
<dbReference type="Pfam" id="PF02129">
    <property type="entry name" value="Peptidase_S15"/>
    <property type="match status" value="1"/>
</dbReference>
<dbReference type="InterPro" id="IPR013210">
    <property type="entry name" value="LRR_N_plant-typ"/>
</dbReference>
<dbReference type="Gene3D" id="3.40.50.1820">
    <property type="entry name" value="alpha/beta hydrolase"/>
    <property type="match status" value="1"/>
</dbReference>
<evidence type="ECO:0000259" key="3">
    <source>
        <dbReference type="SMART" id="SM00939"/>
    </source>
</evidence>
<comment type="caution">
    <text evidence="4">The sequence shown here is derived from an EMBL/GenBank/DDBJ whole genome shotgun (WGS) entry which is preliminary data.</text>
</comment>
<proteinExistence type="predicted"/>
<organism evidence="4 5">
    <name type="scientific">Kipferlia bialata</name>
    <dbReference type="NCBI Taxonomy" id="797122"/>
    <lineage>
        <taxon>Eukaryota</taxon>
        <taxon>Metamonada</taxon>
        <taxon>Carpediemonas-like organisms</taxon>
        <taxon>Kipferlia</taxon>
    </lineage>
</organism>
<evidence type="ECO:0000256" key="1">
    <source>
        <dbReference type="ARBA" id="ARBA00022729"/>
    </source>
</evidence>
<dbReference type="InterPro" id="IPR032675">
    <property type="entry name" value="LRR_dom_sf"/>
</dbReference>
<keyword evidence="2" id="KW-0378">Hydrolase</keyword>
<evidence type="ECO:0000256" key="2">
    <source>
        <dbReference type="ARBA" id="ARBA00022801"/>
    </source>
</evidence>
<dbReference type="Gene3D" id="3.80.10.10">
    <property type="entry name" value="Ribonuclease Inhibitor"/>
    <property type="match status" value="1"/>
</dbReference>
<keyword evidence="5" id="KW-1185">Reference proteome</keyword>
<name>A0A9K3CXD3_9EUKA</name>
<dbReference type="InterPro" id="IPR001611">
    <property type="entry name" value="Leu-rich_rpt"/>
</dbReference>
<dbReference type="InterPro" id="IPR008979">
    <property type="entry name" value="Galactose-bd-like_sf"/>
</dbReference>
<protein>
    <recommendedName>
        <fullName evidence="3">Xaa-Pro dipeptidyl-peptidase C-terminal domain-containing protein</fullName>
    </recommendedName>
</protein>
<dbReference type="OrthoDB" id="512212at2759"/>
<dbReference type="InterPro" id="IPR053211">
    <property type="entry name" value="DNA_repair-toleration"/>
</dbReference>
<dbReference type="EMBL" id="BDIP01001359">
    <property type="protein sequence ID" value="GIQ84232.1"/>
    <property type="molecule type" value="Genomic_DNA"/>
</dbReference>
<sequence length="734" mass="79553">CDGVSDRAALSALYTSTHGDTWGANNWDVSDPTSHHCSWSGVTCLPGTDSVVGLDLSGMGLRGEIPGEIGCLQFLKSLTLSDNALSSPLPDSFCDLVSLKYFTVVGAGLTGPLPPCLCTMEHIQYIHAGHNSNSGEIPSCMADMTYLREFSVPHNDLSGSVPQSVGDMPFMQGLSVQCNPGLVCTPMDTDMGYRCGMEYSECDYIPGDNLDDDILDDDILDDDILDDDILDDDILDDDILDDDILDDDILDDDDDLPPPDDEEDPLLSFYVETDDGVLLHYQRHDASPDPRPVLLIITPYNADTFTGDRLDPFYLKIFPAVTDMHIVAMDIRGMHNSGGVFDLWAQAPTDVASVIEHIMAQPWSRLGVMTAGCSADAQSQYLSLAVDPEVTGGMEHILGQLACVGTGDLGGWMTQGDSLRYNAAREWLEHVDQRDLLEDVMGAYRGGVIDQMPELDIKMAREGCAAIKWPSVHTCGLYDMFEYASIEAFECYRDNTSRMISDATWLVMDYGGHCVHDEEGEQTEGSAALGFYLGNVILVRLPLSIHAGVTRASFSHNPSQPRVTVGGNTFSYETCGAWTQPPAVTDTETGVPNQVDVYIAPSGLTTLFGHMTASVRVRLSTPTDIDLHLALSEVDAEGGSVLIARGVQRVSHASGDAIPVEAGEWIQVEFDLWTVSWSLQPDTTLHLSIAASNTPMYPVYGAHTVVEVDLASSTLTLPSANMGDSCAMLVHYGE</sequence>
<dbReference type="PANTHER" id="PTHR48060">
    <property type="entry name" value="DNA DAMAGE-REPAIR/TOLERATION PROTEIN DRT100"/>
    <property type="match status" value="1"/>
</dbReference>
<accession>A0A9K3CXD3</accession>
<dbReference type="AlphaFoldDB" id="A0A9K3CXD3"/>
<gene>
    <name evidence="4" type="ORF">KIPB_005685</name>
</gene>
<dbReference type="Pfam" id="PF08530">
    <property type="entry name" value="PepX_C"/>
    <property type="match status" value="1"/>
</dbReference>
<evidence type="ECO:0000313" key="4">
    <source>
        <dbReference type="EMBL" id="GIQ84232.1"/>
    </source>
</evidence>
<dbReference type="InterPro" id="IPR029058">
    <property type="entry name" value="AB_hydrolase_fold"/>
</dbReference>
<dbReference type="PANTHER" id="PTHR48060:SF21">
    <property type="entry name" value="L DOMAIN-LIKE PROTEIN"/>
    <property type="match status" value="1"/>
</dbReference>
<dbReference type="GO" id="GO:0008239">
    <property type="term" value="F:dipeptidyl-peptidase activity"/>
    <property type="evidence" value="ECO:0007669"/>
    <property type="project" value="InterPro"/>
</dbReference>
<feature type="non-terminal residue" evidence="4">
    <location>
        <position position="1"/>
    </location>
</feature>
<reference evidence="4 5" key="1">
    <citation type="journal article" date="2018" name="PLoS ONE">
        <title>The draft genome of Kipferlia bialata reveals reductive genome evolution in fornicate parasites.</title>
        <authorList>
            <person name="Tanifuji G."/>
            <person name="Takabayashi S."/>
            <person name="Kume K."/>
            <person name="Takagi M."/>
            <person name="Nakayama T."/>
            <person name="Kamikawa R."/>
            <person name="Inagaki Y."/>
            <person name="Hashimoto T."/>
        </authorList>
    </citation>
    <scope>NUCLEOTIDE SEQUENCE [LARGE SCALE GENOMIC DNA]</scope>
    <source>
        <strain evidence="4">NY0173</strain>
    </source>
</reference>
<dbReference type="SUPFAM" id="SSF49785">
    <property type="entry name" value="Galactose-binding domain-like"/>
    <property type="match status" value="1"/>
</dbReference>
<keyword evidence="1" id="KW-0732">Signal</keyword>
<dbReference type="Pfam" id="PF00560">
    <property type="entry name" value="LRR_1"/>
    <property type="match status" value="1"/>
</dbReference>
<dbReference type="SUPFAM" id="SSF52058">
    <property type="entry name" value="L domain-like"/>
    <property type="match status" value="1"/>
</dbReference>
<dbReference type="InterPro" id="IPR013736">
    <property type="entry name" value="Xaa-Pro_dipept_C"/>
</dbReference>
<evidence type="ECO:0000313" key="5">
    <source>
        <dbReference type="Proteomes" id="UP000265618"/>
    </source>
</evidence>
<dbReference type="SMART" id="SM00939">
    <property type="entry name" value="PepX_C"/>
    <property type="match status" value="1"/>
</dbReference>
<dbReference type="Proteomes" id="UP000265618">
    <property type="component" value="Unassembled WGS sequence"/>
</dbReference>
<dbReference type="Pfam" id="PF08263">
    <property type="entry name" value="LRRNT_2"/>
    <property type="match status" value="1"/>
</dbReference>
<dbReference type="InterPro" id="IPR000383">
    <property type="entry name" value="Xaa-Pro-like_dom"/>
</dbReference>
<dbReference type="SUPFAM" id="SSF53474">
    <property type="entry name" value="alpha/beta-Hydrolases"/>
    <property type="match status" value="1"/>
</dbReference>